<dbReference type="PANTHER" id="PTHR38108:SF1">
    <property type="entry name" value="UPF0319 PROTEIN YCCT"/>
    <property type="match status" value="1"/>
</dbReference>
<feature type="compositionally biased region" description="Polar residues" evidence="3">
    <location>
        <begin position="155"/>
        <end position="176"/>
    </location>
</feature>
<comment type="caution">
    <text evidence="4">The sequence shown here is derived from an EMBL/GenBank/DDBJ whole genome shotgun (WGS) entry which is preliminary data.</text>
</comment>
<dbReference type="PANTHER" id="PTHR38108">
    <property type="entry name" value="UPF0319 PROTEIN YCCT"/>
    <property type="match status" value="1"/>
</dbReference>
<dbReference type="InterPro" id="IPR018635">
    <property type="entry name" value="UPF0319"/>
</dbReference>
<dbReference type="Pfam" id="PF09829">
    <property type="entry name" value="DUF2057"/>
    <property type="match status" value="1"/>
</dbReference>
<proteinExistence type="inferred from homology"/>
<sequence>MRIKSYVCILLFSTFLKDGHAATIQFNEELLPLQVNNDVIEHSLFSKVTELELAPGQYALKLQYSDLYELDYDEHEVVDSDAFWIELNITEQGVYQVTFERAEDVDAAKIFAKNPVVRIVTPHAKTQLAVKLNGLAQSSMIAAMPAQHSHDKKSAASTQPQPKARLTTPSLGSQKPVQGVSHPDAATMLDFWWQQASSGQRAAFLEKIKKGQ</sequence>
<name>A0ABR9EFS7_9GAMM</name>
<protein>
    <recommendedName>
        <fullName evidence="6">DUF2057 domain-containing protein</fullName>
    </recommendedName>
</protein>
<organism evidence="4 5">
    <name type="scientific">Pseudoalteromonas aurantia 208</name>
    <dbReference type="NCBI Taxonomy" id="1314867"/>
    <lineage>
        <taxon>Bacteria</taxon>
        <taxon>Pseudomonadati</taxon>
        <taxon>Pseudomonadota</taxon>
        <taxon>Gammaproteobacteria</taxon>
        <taxon>Alteromonadales</taxon>
        <taxon>Pseudoalteromonadaceae</taxon>
        <taxon>Pseudoalteromonas</taxon>
    </lineage>
</organism>
<gene>
    <name evidence="4" type="ORF">PAUR_a4452</name>
</gene>
<dbReference type="EMBL" id="AQGV01000014">
    <property type="protein sequence ID" value="MBE0369865.1"/>
    <property type="molecule type" value="Genomic_DNA"/>
</dbReference>
<evidence type="ECO:0000256" key="1">
    <source>
        <dbReference type="ARBA" id="ARBA00008490"/>
    </source>
</evidence>
<keyword evidence="5" id="KW-1185">Reference proteome</keyword>
<evidence type="ECO:0000256" key="3">
    <source>
        <dbReference type="SAM" id="MobiDB-lite"/>
    </source>
</evidence>
<evidence type="ECO:0008006" key="6">
    <source>
        <dbReference type="Google" id="ProtNLM"/>
    </source>
</evidence>
<feature type="region of interest" description="Disordered" evidence="3">
    <location>
        <begin position="143"/>
        <end position="180"/>
    </location>
</feature>
<evidence type="ECO:0000313" key="4">
    <source>
        <dbReference type="EMBL" id="MBE0369865.1"/>
    </source>
</evidence>
<dbReference type="RefSeq" id="WP_192509055.1">
    <property type="nucleotide sequence ID" value="NZ_AQGV01000014.1"/>
</dbReference>
<evidence type="ECO:0000313" key="5">
    <source>
        <dbReference type="Proteomes" id="UP000615755"/>
    </source>
</evidence>
<comment type="similarity">
    <text evidence="1">Belongs to the UPF0319 family.</text>
</comment>
<accession>A0ABR9EFS7</accession>
<evidence type="ECO:0000256" key="2">
    <source>
        <dbReference type="ARBA" id="ARBA00022729"/>
    </source>
</evidence>
<keyword evidence="2" id="KW-0732">Signal</keyword>
<dbReference type="Proteomes" id="UP000615755">
    <property type="component" value="Unassembled WGS sequence"/>
</dbReference>
<reference evidence="4 5" key="1">
    <citation type="submission" date="2015-03" db="EMBL/GenBank/DDBJ databases">
        <title>Genome sequence of Pseudoalteromonas aurantia.</title>
        <authorList>
            <person name="Xie B.-B."/>
            <person name="Rong J.-C."/>
            <person name="Qin Q.-L."/>
            <person name="Zhang Y.-Z."/>
        </authorList>
    </citation>
    <scope>NUCLEOTIDE SEQUENCE [LARGE SCALE GENOMIC DNA]</scope>
    <source>
        <strain evidence="4 5">208</strain>
    </source>
</reference>